<feature type="transmembrane region" description="Helical" evidence="3">
    <location>
        <begin position="37"/>
        <end position="58"/>
    </location>
</feature>
<evidence type="ECO:0000256" key="3">
    <source>
        <dbReference type="SAM" id="Phobius"/>
    </source>
</evidence>
<organism evidence="4 5">
    <name type="scientific">Chlamydia psittaci 99DC5</name>
    <dbReference type="NCBI Taxonomy" id="1112251"/>
    <lineage>
        <taxon>Bacteria</taxon>
        <taxon>Pseudomonadati</taxon>
        <taxon>Chlamydiota</taxon>
        <taxon>Chlamydiia</taxon>
        <taxon>Chlamydiales</taxon>
        <taxon>Chlamydiaceae</taxon>
        <taxon>Chlamydia/Chlamydophila group</taxon>
        <taxon>Chlamydia</taxon>
    </lineage>
</organism>
<dbReference type="Proteomes" id="UP000014627">
    <property type="component" value="Unassembled WGS sequence"/>
</dbReference>
<keyword evidence="3" id="KW-1133">Transmembrane helix</keyword>
<feature type="region of interest" description="Disordered" evidence="2">
    <location>
        <begin position="324"/>
        <end position="372"/>
    </location>
</feature>
<evidence type="ECO:0000256" key="1">
    <source>
        <dbReference type="SAM" id="Coils"/>
    </source>
</evidence>
<feature type="compositionally biased region" description="Acidic residues" evidence="2">
    <location>
        <begin position="355"/>
        <end position="372"/>
    </location>
</feature>
<dbReference type="Gene3D" id="1.10.287.1490">
    <property type="match status" value="1"/>
</dbReference>
<comment type="caution">
    <text evidence="4">The sequence shown here is derived from an EMBL/GenBank/DDBJ whole genome shotgun (WGS) entry which is preliminary data.</text>
</comment>
<feature type="transmembrane region" description="Helical" evidence="3">
    <location>
        <begin position="64"/>
        <end position="87"/>
    </location>
</feature>
<keyword evidence="1" id="KW-0175">Coiled coil</keyword>
<evidence type="ECO:0000313" key="5">
    <source>
        <dbReference type="Proteomes" id="UP000014627"/>
    </source>
</evidence>
<keyword evidence="3" id="KW-0812">Transmembrane</keyword>
<protein>
    <submittedName>
        <fullName evidence="4">IncA family protein</fullName>
    </submittedName>
</protein>
<reference evidence="4 5" key="1">
    <citation type="submission" date="2013-04" db="EMBL/GenBank/DDBJ databases">
        <title>Genome sequence of Chlamydia psittaci 99DC5.</title>
        <authorList>
            <person name="Huot-Creasy H."/>
            <person name="McCracken C.L."/>
            <person name="Humphries M."/>
            <person name="Sachse K."/>
            <person name="Laroucau K."/>
            <person name="Bavoil P."/>
            <person name="Myers G.S."/>
        </authorList>
    </citation>
    <scope>NUCLEOTIDE SEQUENCE [LARGE SCALE GENOMIC DNA]</scope>
    <source>
        <strain evidence="4 5">99DC5</strain>
    </source>
</reference>
<evidence type="ECO:0000256" key="2">
    <source>
        <dbReference type="SAM" id="MobiDB-lite"/>
    </source>
</evidence>
<feature type="compositionally biased region" description="Basic and acidic residues" evidence="2">
    <location>
        <begin position="344"/>
        <end position="354"/>
    </location>
</feature>
<proteinExistence type="predicted"/>
<dbReference type="EMBL" id="ATLC01000054">
    <property type="protein sequence ID" value="EPJ27604.1"/>
    <property type="molecule type" value="Genomic_DNA"/>
</dbReference>
<dbReference type="RefSeq" id="WP_016981842.1">
    <property type="nucleotide sequence ID" value="NZ_KE356190.1"/>
</dbReference>
<sequence length="372" mass="40705">MIPSILRSSSQEEALERVSVLNRICQHSHVSRKTVSLTLIAVGIILVISGILLLTLTITSLPSAFSIALGATVLALGTSLASFGVALRILKKPRVNNEGEVVLATELMNMKQVVEQKTEEVNRLQGEVSASQTQLAEISEALTTARELGNNLQSRLDESSELLTQSRENLGAVEARLQTTEETLSQKEEQLARSQGELQAEQAKVAQLEAQVRDLESQLQETSANLDRAIASQQDLMERLTTDHESEVTRLTRMLTTKTEELNSAHETISQIQRHLSEPGSLYVGASSPKPLRKSASTFSLNGNTGSPTERINRFTSMLNAGFSRLRRSPGAVTPTSRSSSLSDHSDQSDQRDQDSEDQELETAEEAKEEES</sequence>
<gene>
    <name evidence="4" type="ORF">CP99DC5_0967</name>
</gene>
<keyword evidence="5" id="KW-1185">Reference proteome</keyword>
<accession>A0ABN0MNW7</accession>
<dbReference type="SUPFAM" id="SSF57997">
    <property type="entry name" value="Tropomyosin"/>
    <property type="match status" value="1"/>
</dbReference>
<keyword evidence="3" id="KW-0472">Membrane</keyword>
<name>A0ABN0MNW7_CHLPS</name>
<feature type="coiled-coil region" evidence="1">
    <location>
        <begin position="107"/>
        <end position="232"/>
    </location>
</feature>
<evidence type="ECO:0000313" key="4">
    <source>
        <dbReference type="EMBL" id="EPJ27604.1"/>
    </source>
</evidence>